<gene>
    <name evidence="1" type="ORF">Pmani_028537</name>
</gene>
<reference evidence="1" key="1">
    <citation type="submission" date="2023-11" db="EMBL/GenBank/DDBJ databases">
        <title>Genome assemblies of two species of porcelain crab, Petrolisthes cinctipes and Petrolisthes manimaculis (Anomura: Porcellanidae).</title>
        <authorList>
            <person name="Angst P."/>
        </authorList>
    </citation>
    <scope>NUCLEOTIDE SEQUENCE</scope>
    <source>
        <strain evidence="1">PB745_02</strain>
        <tissue evidence="1">Gill</tissue>
    </source>
</reference>
<protein>
    <submittedName>
        <fullName evidence="1">Uncharacterized protein</fullName>
    </submittedName>
</protein>
<accession>A0AAE1NZC6</accession>
<dbReference type="Proteomes" id="UP001292094">
    <property type="component" value="Unassembled WGS sequence"/>
</dbReference>
<dbReference type="AlphaFoldDB" id="A0AAE1NZC6"/>
<keyword evidence="2" id="KW-1185">Reference proteome</keyword>
<sequence>MCNLTNLTATLQVIEVNGLEGGVTDLRSEHHLEPCHLNLEGVTDELHGLVEASSSRIEVVAAAVPPPSPTLLGHTVPYV</sequence>
<organism evidence="1 2">
    <name type="scientific">Petrolisthes manimaculis</name>
    <dbReference type="NCBI Taxonomy" id="1843537"/>
    <lineage>
        <taxon>Eukaryota</taxon>
        <taxon>Metazoa</taxon>
        <taxon>Ecdysozoa</taxon>
        <taxon>Arthropoda</taxon>
        <taxon>Crustacea</taxon>
        <taxon>Multicrustacea</taxon>
        <taxon>Malacostraca</taxon>
        <taxon>Eumalacostraca</taxon>
        <taxon>Eucarida</taxon>
        <taxon>Decapoda</taxon>
        <taxon>Pleocyemata</taxon>
        <taxon>Anomura</taxon>
        <taxon>Galatheoidea</taxon>
        <taxon>Porcellanidae</taxon>
        <taxon>Petrolisthes</taxon>
    </lineage>
</organism>
<proteinExistence type="predicted"/>
<evidence type="ECO:0000313" key="2">
    <source>
        <dbReference type="Proteomes" id="UP001292094"/>
    </source>
</evidence>
<name>A0AAE1NZC6_9EUCA</name>
<comment type="caution">
    <text evidence="1">The sequence shown here is derived from an EMBL/GenBank/DDBJ whole genome shotgun (WGS) entry which is preliminary data.</text>
</comment>
<evidence type="ECO:0000313" key="1">
    <source>
        <dbReference type="EMBL" id="KAK4299160.1"/>
    </source>
</evidence>
<dbReference type="EMBL" id="JAWZYT010003288">
    <property type="protein sequence ID" value="KAK4299160.1"/>
    <property type="molecule type" value="Genomic_DNA"/>
</dbReference>